<evidence type="ECO:0000256" key="1">
    <source>
        <dbReference type="ARBA" id="ARBA00004141"/>
    </source>
</evidence>
<sequence length="269" mass="30536">MNDSLKKSLGELIQVAVTLLIILMIADIILLLAITFFSLKPNTIYLIFQFDVIVSIFTFFIFLISLNRFKDKRKFLRTNWVMLVASFPIVFIFWSVTGLGGSLIIFGAFNIVKIYAMIRTVIKVGPRFLKLSKETGLGYGIIIVTSVFFLGSVFFFFVEHGVNPHVQTFEDSLWYMITTMTTTGYGDIVPVTGTGRIIGTITMLTGVGFASYATASIASLIFQKLREEREEDVEKLRKLSKDFHSERKSDDEEIKGLLNEILQKMDEKE</sequence>
<keyword evidence="3 8" id="KW-0812">Transmembrane</keyword>
<gene>
    <name evidence="10" type="ordered locus">MSWAN_0012</name>
</gene>
<protein>
    <submittedName>
        <fullName evidence="10">Ion transport 2 domain protein</fullName>
    </submittedName>
</protein>
<evidence type="ECO:0000313" key="11">
    <source>
        <dbReference type="Proteomes" id="UP000009231"/>
    </source>
</evidence>
<keyword evidence="7" id="KW-0407">Ion channel</keyword>
<keyword evidence="4 8" id="KW-1133">Transmembrane helix</keyword>
<dbReference type="Pfam" id="PF07885">
    <property type="entry name" value="Ion_trans_2"/>
    <property type="match status" value="1"/>
</dbReference>
<dbReference type="PRINTS" id="PR00169">
    <property type="entry name" value="KCHANNEL"/>
</dbReference>
<dbReference type="KEGG" id="mew:MSWAN_0012"/>
<feature type="transmembrane region" description="Helical" evidence="8">
    <location>
        <begin position="137"/>
        <end position="158"/>
    </location>
</feature>
<dbReference type="GO" id="GO:0005249">
    <property type="term" value="F:voltage-gated potassium channel activity"/>
    <property type="evidence" value="ECO:0007669"/>
    <property type="project" value="InterPro"/>
</dbReference>
<feature type="transmembrane region" description="Helical" evidence="8">
    <location>
        <begin position="43"/>
        <end position="66"/>
    </location>
</feature>
<dbReference type="AlphaFoldDB" id="F6D7B8"/>
<dbReference type="STRING" id="868131.MSWAN_0012"/>
<feature type="transmembrane region" description="Helical" evidence="8">
    <location>
        <begin position="197"/>
        <end position="222"/>
    </location>
</feature>
<dbReference type="InterPro" id="IPR027359">
    <property type="entry name" value="Volt_channel_dom_sf"/>
</dbReference>
<keyword evidence="5" id="KW-0406">Ion transport</keyword>
<dbReference type="InterPro" id="IPR028325">
    <property type="entry name" value="VG_K_chnl"/>
</dbReference>
<organism evidence="10 11">
    <name type="scientific">Methanobacterium paludis (strain DSM 25820 / JCM 18151 / SWAN1)</name>
    <dbReference type="NCBI Taxonomy" id="868131"/>
    <lineage>
        <taxon>Archaea</taxon>
        <taxon>Methanobacteriati</taxon>
        <taxon>Methanobacteriota</taxon>
        <taxon>Methanomada group</taxon>
        <taxon>Methanobacteria</taxon>
        <taxon>Methanobacteriales</taxon>
        <taxon>Methanobacteriaceae</taxon>
        <taxon>Methanobacterium</taxon>
    </lineage>
</organism>
<evidence type="ECO:0000256" key="8">
    <source>
        <dbReference type="SAM" id="Phobius"/>
    </source>
</evidence>
<accession>F6D7B8</accession>
<dbReference type="OrthoDB" id="56871at2157"/>
<dbReference type="SUPFAM" id="SSF81324">
    <property type="entry name" value="Voltage-gated potassium channels"/>
    <property type="match status" value="1"/>
</dbReference>
<dbReference type="InterPro" id="IPR013099">
    <property type="entry name" value="K_chnl_dom"/>
</dbReference>
<keyword evidence="6 8" id="KW-0472">Membrane</keyword>
<proteinExistence type="predicted"/>
<dbReference type="Proteomes" id="UP000009231">
    <property type="component" value="Chromosome"/>
</dbReference>
<keyword evidence="11" id="KW-1185">Reference proteome</keyword>
<dbReference type="GO" id="GO:0001508">
    <property type="term" value="P:action potential"/>
    <property type="evidence" value="ECO:0007669"/>
    <property type="project" value="TreeGrafter"/>
</dbReference>
<name>F6D7B8_METPW</name>
<reference evidence="10 11" key="1">
    <citation type="journal article" date="2014" name="Int. J. Syst. Evol. Microbiol.">
        <title>Methanobacterium paludis sp. nov. and a novel strain of Methanobacterium lacus isolated from northern peatlands.</title>
        <authorList>
            <person name="Cadillo-Quiroz H."/>
            <person name="Brauer S.L."/>
            <person name="Goodson N."/>
            <person name="Yavitt J.B."/>
            <person name="Zinder S.H."/>
        </authorList>
    </citation>
    <scope>NUCLEOTIDE SEQUENCE [LARGE SCALE GENOMIC DNA]</scope>
    <source>
        <strain evidence="11">DSM 25820 / JCM 18151 / SWAN1</strain>
    </source>
</reference>
<dbReference type="EMBL" id="CP002772">
    <property type="protein sequence ID" value="AEG17060.1"/>
    <property type="molecule type" value="Genomic_DNA"/>
</dbReference>
<evidence type="ECO:0000256" key="2">
    <source>
        <dbReference type="ARBA" id="ARBA00022448"/>
    </source>
</evidence>
<evidence type="ECO:0000256" key="5">
    <source>
        <dbReference type="ARBA" id="ARBA00023065"/>
    </source>
</evidence>
<evidence type="ECO:0000313" key="10">
    <source>
        <dbReference type="EMBL" id="AEG17060.1"/>
    </source>
</evidence>
<evidence type="ECO:0000256" key="6">
    <source>
        <dbReference type="ARBA" id="ARBA00023136"/>
    </source>
</evidence>
<dbReference type="HOGENOM" id="CLU_011722_6_1_2"/>
<comment type="subcellular location">
    <subcellularLocation>
        <location evidence="1">Membrane</location>
        <topology evidence="1">Multi-pass membrane protein</topology>
    </subcellularLocation>
</comment>
<dbReference type="Gene3D" id="1.20.120.350">
    <property type="entry name" value="Voltage-gated potassium channels. Chain C"/>
    <property type="match status" value="1"/>
</dbReference>
<keyword evidence="2" id="KW-0813">Transport</keyword>
<dbReference type="Gene3D" id="1.10.287.70">
    <property type="match status" value="1"/>
</dbReference>
<evidence type="ECO:0000256" key="7">
    <source>
        <dbReference type="ARBA" id="ARBA00023303"/>
    </source>
</evidence>
<dbReference type="eggNOG" id="arCOG01964">
    <property type="taxonomic scope" value="Archaea"/>
</dbReference>
<dbReference type="PANTHER" id="PTHR11537:SF254">
    <property type="entry name" value="POTASSIUM VOLTAGE-GATED CHANNEL PROTEIN SHAB"/>
    <property type="match status" value="1"/>
</dbReference>
<evidence type="ECO:0000256" key="4">
    <source>
        <dbReference type="ARBA" id="ARBA00022989"/>
    </source>
</evidence>
<feature type="domain" description="Potassium channel" evidence="9">
    <location>
        <begin position="143"/>
        <end position="222"/>
    </location>
</feature>
<dbReference type="PANTHER" id="PTHR11537">
    <property type="entry name" value="VOLTAGE-GATED POTASSIUM CHANNEL"/>
    <property type="match status" value="1"/>
</dbReference>
<dbReference type="GeneID" id="10667488"/>
<evidence type="ECO:0000256" key="3">
    <source>
        <dbReference type="ARBA" id="ARBA00022692"/>
    </source>
</evidence>
<evidence type="ECO:0000259" key="9">
    <source>
        <dbReference type="Pfam" id="PF07885"/>
    </source>
</evidence>
<dbReference type="GO" id="GO:0008076">
    <property type="term" value="C:voltage-gated potassium channel complex"/>
    <property type="evidence" value="ECO:0007669"/>
    <property type="project" value="InterPro"/>
</dbReference>
<feature type="transmembrane region" description="Helical" evidence="8">
    <location>
        <begin position="12"/>
        <end position="37"/>
    </location>
</feature>
<dbReference type="RefSeq" id="WP_013824562.1">
    <property type="nucleotide sequence ID" value="NC_015574.1"/>
</dbReference>